<dbReference type="EMBL" id="MU267630">
    <property type="protein sequence ID" value="KAH7913487.1"/>
    <property type="molecule type" value="Genomic_DNA"/>
</dbReference>
<comment type="caution">
    <text evidence="1">The sequence shown here is derived from an EMBL/GenBank/DDBJ whole genome shotgun (WGS) entry which is preliminary data.</text>
</comment>
<evidence type="ECO:0000313" key="1">
    <source>
        <dbReference type="EMBL" id="KAH7913487.1"/>
    </source>
</evidence>
<evidence type="ECO:0000313" key="2">
    <source>
        <dbReference type="Proteomes" id="UP000790377"/>
    </source>
</evidence>
<keyword evidence="2" id="KW-1185">Reference proteome</keyword>
<dbReference type="Proteomes" id="UP000790377">
    <property type="component" value="Unassembled WGS sequence"/>
</dbReference>
<sequence>MFRPAAGRSFPLFAALALLAVFGGAFIGHGLATYGGCDSFSSRLSRWVGYSASSPSEPPPIVHNIPIFVPDSDELDLQTLRDMAARTRGFYVRDYSLYLGWNNMRYIMEASLLHAALLNRTLLIPSFVYARACEFDNAVCAQYATMVNRGDAVHRDDWRDLAPDQQMGWRIPITLMFNITHLRQTHSVMLISDYLRMHDLPVDLESTDGHWDLSNYFLKSSGGAAPLSLFAITNDIYESDDVNRVDVISEGMKTRRQRCVDGSYEQGCGEGDDSWSTVMKTPVYTALEAALPSDKSYLDWDVAQRVLHESELDVSTDEAIEKELNDNGWEVLYTYDGALGMEFVQNVVHPIRQVAARDSLRGFQDEYGQVNADILLLMGEVHVGRKPGALRFATPENRDKYSNMVLHEMQPPSNVLELAEILGVRMTELVGGRMWMSGHMRRGDFATLGWVMEGDFAEHLERIKDRLAHGRELLRSLNNDNFIPYAIPNTTADLALLQREPPRKDDKFYIGTDERLPENLDYLRSHGAVLMSDLLTIEDRRRFGWQLMLTDIGGLVEQAMLARGAYFYGHAMSSVAGGVLNIHAARGADQRTALLD</sequence>
<name>A0ACB8ALP7_9AGAM</name>
<organism evidence="1 2">
    <name type="scientific">Hygrophoropsis aurantiaca</name>
    <dbReference type="NCBI Taxonomy" id="72124"/>
    <lineage>
        <taxon>Eukaryota</taxon>
        <taxon>Fungi</taxon>
        <taxon>Dikarya</taxon>
        <taxon>Basidiomycota</taxon>
        <taxon>Agaricomycotina</taxon>
        <taxon>Agaricomycetes</taxon>
        <taxon>Agaricomycetidae</taxon>
        <taxon>Boletales</taxon>
        <taxon>Coniophorineae</taxon>
        <taxon>Hygrophoropsidaceae</taxon>
        <taxon>Hygrophoropsis</taxon>
    </lineage>
</organism>
<proteinExistence type="predicted"/>
<gene>
    <name evidence="1" type="ORF">BJ138DRAFT_1111446</name>
</gene>
<protein>
    <submittedName>
        <fullName evidence="1">Uncharacterized protein</fullName>
    </submittedName>
</protein>
<accession>A0ACB8ALP7</accession>
<reference evidence="1" key="1">
    <citation type="journal article" date="2021" name="New Phytol.">
        <title>Evolutionary innovations through gain and loss of genes in the ectomycorrhizal Boletales.</title>
        <authorList>
            <person name="Wu G."/>
            <person name="Miyauchi S."/>
            <person name="Morin E."/>
            <person name="Kuo A."/>
            <person name="Drula E."/>
            <person name="Varga T."/>
            <person name="Kohler A."/>
            <person name="Feng B."/>
            <person name="Cao Y."/>
            <person name="Lipzen A."/>
            <person name="Daum C."/>
            <person name="Hundley H."/>
            <person name="Pangilinan J."/>
            <person name="Johnson J."/>
            <person name="Barry K."/>
            <person name="LaButti K."/>
            <person name="Ng V."/>
            <person name="Ahrendt S."/>
            <person name="Min B."/>
            <person name="Choi I.G."/>
            <person name="Park H."/>
            <person name="Plett J.M."/>
            <person name="Magnuson J."/>
            <person name="Spatafora J.W."/>
            <person name="Nagy L.G."/>
            <person name="Henrissat B."/>
            <person name="Grigoriev I.V."/>
            <person name="Yang Z.L."/>
            <person name="Xu J."/>
            <person name="Martin F.M."/>
        </authorList>
    </citation>
    <scope>NUCLEOTIDE SEQUENCE</scope>
    <source>
        <strain evidence="1">ATCC 28755</strain>
    </source>
</reference>